<dbReference type="OrthoDB" id="971758at2759"/>
<accession>A0A1R3KBN2</accession>
<evidence type="ECO:0000259" key="9">
    <source>
        <dbReference type="Pfam" id="PF23598"/>
    </source>
</evidence>
<dbReference type="InterPro" id="IPR055414">
    <property type="entry name" value="LRR_R13L4/SHOC2-like"/>
</dbReference>
<evidence type="ECO:0000256" key="6">
    <source>
        <dbReference type="SAM" id="Coils"/>
    </source>
</evidence>
<evidence type="ECO:0000256" key="4">
    <source>
        <dbReference type="ARBA" id="ARBA00022821"/>
    </source>
</evidence>
<dbReference type="InterPro" id="IPR002182">
    <property type="entry name" value="NB-ARC"/>
</dbReference>
<evidence type="ECO:0000313" key="10">
    <source>
        <dbReference type="EMBL" id="OMP04500.1"/>
    </source>
</evidence>
<dbReference type="Pfam" id="PF23598">
    <property type="entry name" value="LRR_14"/>
    <property type="match status" value="1"/>
</dbReference>
<proteinExistence type="inferred from homology"/>
<feature type="domain" description="Disease resistance protein At4g27190-like leucine-rich repeats" evidence="8">
    <location>
        <begin position="873"/>
        <end position="1010"/>
    </location>
</feature>
<dbReference type="SUPFAM" id="SSF52047">
    <property type="entry name" value="RNI-like"/>
    <property type="match status" value="1"/>
</dbReference>
<dbReference type="Pfam" id="PF00931">
    <property type="entry name" value="NB-ARC"/>
    <property type="match status" value="1"/>
</dbReference>
<dbReference type="InterPro" id="IPR057135">
    <property type="entry name" value="At4g27190-like_LRR"/>
</dbReference>
<dbReference type="SUPFAM" id="SSF52540">
    <property type="entry name" value="P-loop containing nucleoside triphosphate hydrolases"/>
    <property type="match status" value="1"/>
</dbReference>
<dbReference type="Gene3D" id="1.10.8.430">
    <property type="entry name" value="Helical domain of apoptotic protease-activating factors"/>
    <property type="match status" value="1"/>
</dbReference>
<evidence type="ECO:0000313" key="11">
    <source>
        <dbReference type="Proteomes" id="UP000187203"/>
    </source>
</evidence>
<reference evidence="11" key="1">
    <citation type="submission" date="2013-09" db="EMBL/GenBank/DDBJ databases">
        <title>Corchorus olitorius genome sequencing.</title>
        <authorList>
            <person name="Alam M."/>
            <person name="Haque M.S."/>
            <person name="Islam M.S."/>
            <person name="Emdad E.M."/>
            <person name="Islam M.M."/>
            <person name="Ahmed B."/>
            <person name="Halim A."/>
            <person name="Hossen Q.M.M."/>
            <person name="Hossain M.Z."/>
            <person name="Ahmed R."/>
            <person name="Khan M.M."/>
            <person name="Islam R."/>
            <person name="Rashid M.M."/>
            <person name="Khan S.A."/>
            <person name="Rahman M.S."/>
            <person name="Alam M."/>
            <person name="Yahiya A.S."/>
            <person name="Khan M.S."/>
            <person name="Azam M.S."/>
            <person name="Haque T."/>
            <person name="Lashkar M.Z.H."/>
            <person name="Akhand A.I."/>
            <person name="Morshed G."/>
            <person name="Roy S."/>
            <person name="Uddin K.S."/>
            <person name="Rabeya T."/>
            <person name="Hossain A.S."/>
            <person name="Chowdhury A."/>
            <person name="Snigdha A.R."/>
            <person name="Mortoza M.S."/>
            <person name="Matin S.A."/>
            <person name="Hoque S.M.E."/>
            <person name="Islam M.K."/>
            <person name="Roy D.K."/>
            <person name="Haider R."/>
            <person name="Moosa M.M."/>
            <person name="Elias S.M."/>
            <person name="Hasan A.M."/>
            <person name="Jahan S."/>
            <person name="Shafiuddin M."/>
            <person name="Mahmood N."/>
            <person name="Shommy N.S."/>
        </authorList>
    </citation>
    <scope>NUCLEOTIDE SEQUENCE [LARGE SCALE GENOMIC DNA]</scope>
    <source>
        <strain evidence="11">cv. O-4</strain>
    </source>
</reference>
<dbReference type="PRINTS" id="PR00364">
    <property type="entry name" value="DISEASERSIST"/>
</dbReference>
<feature type="domain" description="Disease resistance R13L4/SHOC-2-like LRR" evidence="9">
    <location>
        <begin position="619"/>
        <end position="754"/>
    </location>
</feature>
<dbReference type="InterPro" id="IPR027417">
    <property type="entry name" value="P-loop_NTPase"/>
</dbReference>
<dbReference type="Gene3D" id="3.80.10.10">
    <property type="entry name" value="Ribonuclease Inhibitor"/>
    <property type="match status" value="3"/>
</dbReference>
<keyword evidence="5" id="KW-0067">ATP-binding</keyword>
<evidence type="ECO:0000259" key="7">
    <source>
        <dbReference type="Pfam" id="PF00931"/>
    </source>
</evidence>
<dbReference type="PROSITE" id="PS51450">
    <property type="entry name" value="LRR"/>
    <property type="match status" value="1"/>
</dbReference>
<dbReference type="InterPro" id="IPR042197">
    <property type="entry name" value="Apaf_helical"/>
</dbReference>
<dbReference type="InterPro" id="IPR001611">
    <property type="entry name" value="Leu-rich_rpt"/>
</dbReference>
<dbReference type="InterPro" id="IPR050905">
    <property type="entry name" value="Plant_NBS-LRR"/>
</dbReference>
<evidence type="ECO:0000256" key="1">
    <source>
        <dbReference type="ARBA" id="ARBA00008894"/>
    </source>
</evidence>
<name>A0A1R3KBN2_9ROSI</name>
<feature type="domain" description="Disease resistance protein At4g27190-like leucine-rich repeats" evidence="8">
    <location>
        <begin position="1267"/>
        <end position="1383"/>
    </location>
</feature>
<dbReference type="InterPro" id="IPR032675">
    <property type="entry name" value="LRR_dom_sf"/>
</dbReference>
<comment type="caution">
    <text evidence="10">The sequence shown here is derived from an EMBL/GenBank/DDBJ whole genome shotgun (WGS) entry which is preliminary data.</text>
</comment>
<dbReference type="STRING" id="93759.A0A1R3KBN2"/>
<organism evidence="10 11">
    <name type="scientific">Corchorus olitorius</name>
    <dbReference type="NCBI Taxonomy" id="93759"/>
    <lineage>
        <taxon>Eukaryota</taxon>
        <taxon>Viridiplantae</taxon>
        <taxon>Streptophyta</taxon>
        <taxon>Embryophyta</taxon>
        <taxon>Tracheophyta</taxon>
        <taxon>Spermatophyta</taxon>
        <taxon>Magnoliopsida</taxon>
        <taxon>eudicotyledons</taxon>
        <taxon>Gunneridae</taxon>
        <taxon>Pentapetalae</taxon>
        <taxon>rosids</taxon>
        <taxon>malvids</taxon>
        <taxon>Malvales</taxon>
        <taxon>Malvaceae</taxon>
        <taxon>Grewioideae</taxon>
        <taxon>Apeibeae</taxon>
        <taxon>Corchorus</taxon>
    </lineage>
</organism>
<feature type="domain" description="NB-ARC" evidence="7">
    <location>
        <begin position="218"/>
        <end position="372"/>
    </location>
</feature>
<dbReference type="SUPFAM" id="SSF52058">
    <property type="entry name" value="L domain-like"/>
    <property type="match status" value="1"/>
</dbReference>
<dbReference type="PANTHER" id="PTHR33463">
    <property type="entry name" value="NB-ARC DOMAIN-CONTAINING PROTEIN-RELATED"/>
    <property type="match status" value="1"/>
</dbReference>
<keyword evidence="6" id="KW-0175">Coiled coil</keyword>
<evidence type="ECO:0000259" key="8">
    <source>
        <dbReference type="Pfam" id="PF23247"/>
    </source>
</evidence>
<evidence type="ECO:0000256" key="3">
    <source>
        <dbReference type="ARBA" id="ARBA00022741"/>
    </source>
</evidence>
<sequence>MMLPCLLFKGNKTLTLTQDGMENELGETSRKNQIADDRVSEDLQSAENEAKVPVNRRRFQFRRKIAPKISNFLMVPLPAVYHLYPRVLYFEKAVEDLRRQTESLELAREKLQCFLNVAKRQNEEVADAVESWLTEADNALDDVQMLENEIKEDKRAFFNRSPDWRWRYRLSKQVAKRMRSVTGAASKFEQVSHLATLKGMEFFLSEDVILFDTPLSALNQIKDALMDDKVEVIELYGTGGVGKTALAKEVERLAKTVWLFDKVVMVYVSQEPDIERIQDQIAESLEIIFDDQIAEDKQDALYSRLCNDTSVLIILDDVWTELPLLEVGIAGCGCKMIYTTRRKQVCYTSNHSLMVQLDALTDAEAWDLFRITAGLSHSSPDFNEVAVEIVKKCNGLPIAIQVAAKALRGKALEEWKAASGKFKGKTLEEWKLLSQSLERSASSDIFEEVDHGFGQLQLSYDSSRNKTTKLCFLLCSLFPEDYKIDMEDLVSCAIEMEFYGDIDKVEDGRNELYCDIRLLKYSSLLSDSGERHITRKKIISDATLLKASQEENFMIRSEVGLEELPKNESFELYTAISMMSTRIKELHEGFVSEKLEILFLGGDGSMTISSTSTFFEGLKALKVFILTDAFLSLHALQNLMNLRSLRLKHCKLHDISSIEKLKKLEILSFHGSDIRELPNEIGELDRLRVLDLSSCQELQKIQPYVIQKLSILEELYIGGRFEDWELAETTAENRNASLSELASLQHLCGLSLKLHSVHLPKDFLFPKLRSYQIAVNEDGWCEYDGYPDPRSLKVSRFSLDAFKELCSNVKDLHLNYVRGYKDLLPFLHQGDRVRFLSLSLKCCQDMECIFDATEQPELSNFHYYVQGLVIEEMADLKELCKGIHGSNFFRIKEKLTVTKCNSLKFAVTWTQVDRFDLQEVRVKECDQLEVVFENIDEPPDPGNEMERFSALTYLELVKLPRLRCIENPQNVHLPSLKVVEVKDCAELISLFSSPLIQSPLQLETLRIHSCYALKQIFPEMEDNSHLRLCLQRLKTLVITDCPALENVLPNTAGGGFLQLSEPDIIDSPQPKQISFQSDNVEENKTMLPQLRQLVLRGLKNLRSFCAEMYVPLPSLEELIVEECPQLTPFIIPFPLRYSKQVHIKELWLSKVGKSSQSPELKESSSYFEYIRVGNLEEIFQVGGGYFFSKLEKLVLEDLSELKYVWKDPTQILTLQNLAHFELVNCQGLRNIFSLVLARNLPQLSHLKIQGCDNLEQIIAQDRIPSSSKVHSGDIYFPNLVTIYVEKCNKLKTLFPVCVAGLPKLEELKVKEASLLKQIFAHEGEAKKEMVLKYEKEVVLPRLKILHLEDLPSLLSFIPMGYHFKFPSLVSLTVHDCPEIVTSFARDSKKIVHAKTEELPLEEENTWNFMAPTGRKKLSQDRN</sequence>
<gene>
    <name evidence="10" type="ORF">COLO4_09569</name>
</gene>
<dbReference type="PANTHER" id="PTHR33463:SF203">
    <property type="entry name" value="AAA+ ATPASE DOMAIN-CONTAINING PROTEIN"/>
    <property type="match status" value="1"/>
</dbReference>
<dbReference type="Proteomes" id="UP000187203">
    <property type="component" value="Unassembled WGS sequence"/>
</dbReference>
<evidence type="ECO:0000256" key="2">
    <source>
        <dbReference type="ARBA" id="ARBA00022737"/>
    </source>
</evidence>
<dbReference type="GO" id="GO:0006952">
    <property type="term" value="P:defense response"/>
    <property type="evidence" value="ECO:0007669"/>
    <property type="project" value="UniProtKB-KW"/>
</dbReference>
<keyword evidence="4" id="KW-0611">Plant defense</keyword>
<feature type="domain" description="Disease resistance protein At4g27190-like leucine-rich repeats" evidence="8">
    <location>
        <begin position="1187"/>
        <end position="1252"/>
    </location>
</feature>
<feature type="coiled-coil region" evidence="6">
    <location>
        <begin position="90"/>
        <end position="156"/>
    </location>
</feature>
<keyword evidence="3" id="KW-0547">Nucleotide-binding</keyword>
<protein>
    <submittedName>
        <fullName evidence="10">Disease resistance protein</fullName>
    </submittedName>
</protein>
<keyword evidence="2" id="KW-0677">Repeat</keyword>
<dbReference type="EMBL" id="AWUE01014249">
    <property type="protein sequence ID" value="OMP04500.1"/>
    <property type="molecule type" value="Genomic_DNA"/>
</dbReference>
<evidence type="ECO:0000256" key="5">
    <source>
        <dbReference type="ARBA" id="ARBA00022840"/>
    </source>
</evidence>
<comment type="similarity">
    <text evidence="1">Belongs to the disease resistance NB-LRR family.</text>
</comment>
<dbReference type="Pfam" id="PF23247">
    <property type="entry name" value="LRR_RPS2"/>
    <property type="match status" value="4"/>
</dbReference>
<keyword evidence="11" id="KW-1185">Reference proteome</keyword>
<feature type="domain" description="Disease resistance protein At4g27190-like leucine-rich repeats" evidence="8">
    <location>
        <begin position="1022"/>
        <end position="1129"/>
    </location>
</feature>
<dbReference type="GO" id="GO:0043531">
    <property type="term" value="F:ADP binding"/>
    <property type="evidence" value="ECO:0007669"/>
    <property type="project" value="InterPro"/>
</dbReference>
<dbReference type="Gene3D" id="3.40.50.300">
    <property type="entry name" value="P-loop containing nucleotide triphosphate hydrolases"/>
    <property type="match status" value="1"/>
</dbReference>
<dbReference type="GO" id="GO:0005524">
    <property type="term" value="F:ATP binding"/>
    <property type="evidence" value="ECO:0007669"/>
    <property type="project" value="UniProtKB-KW"/>
</dbReference>